<dbReference type="PANTHER" id="PTHR40128">
    <property type="entry name" value="EXPRESSED PROTEIN"/>
    <property type="match status" value="1"/>
</dbReference>
<name>A0ABR3T1V3_9PEZI</name>
<comment type="caution">
    <text evidence="1">The sequence shown here is derived from an EMBL/GenBank/DDBJ whole genome shotgun (WGS) entry which is preliminary data.</text>
</comment>
<dbReference type="PANTHER" id="PTHR40128:SF1">
    <property type="entry name" value="PHYTANOYL-COA HYDROXYLASE"/>
    <property type="match status" value="1"/>
</dbReference>
<accession>A0ABR3T1V3</accession>
<keyword evidence="2" id="KW-1185">Reference proteome</keyword>
<sequence length="117" mass="13320">MLKTQTTNHTSTADWPGIELKVNDGTLQPLEALPLRPSFPDEPLDDGYLFLKELLPRDDMLRCREEYFKFPSPTGVLKPGSSPVDSIFDQSKDKSMYPGVSQYPASRAMKRLLLLYR</sequence>
<dbReference type="EMBL" id="JAKEKT020000153">
    <property type="protein sequence ID" value="KAL1633544.1"/>
    <property type="molecule type" value="Genomic_DNA"/>
</dbReference>
<evidence type="ECO:0000313" key="1">
    <source>
        <dbReference type="EMBL" id="KAL1633544.1"/>
    </source>
</evidence>
<evidence type="ECO:0000313" key="2">
    <source>
        <dbReference type="Proteomes" id="UP001521184"/>
    </source>
</evidence>
<gene>
    <name evidence="1" type="ORF">SLS58_011059</name>
</gene>
<dbReference type="Proteomes" id="UP001521184">
    <property type="component" value="Unassembled WGS sequence"/>
</dbReference>
<reference evidence="1 2" key="1">
    <citation type="journal article" date="2023" name="Plant Dis.">
        <title>First Report of Diplodia intermedia Causing Canker and Dieback Diseases on Apple Trees in Canada.</title>
        <authorList>
            <person name="Ellouze W."/>
            <person name="Ilyukhin E."/>
            <person name="Sulman M."/>
            <person name="Ali S."/>
        </authorList>
    </citation>
    <scope>NUCLEOTIDE SEQUENCE [LARGE SCALE GENOMIC DNA]</scope>
    <source>
        <strain evidence="1 2">M45-28</strain>
    </source>
</reference>
<protein>
    <submittedName>
        <fullName evidence="1">Uncharacterized protein</fullName>
    </submittedName>
</protein>
<organism evidence="1 2">
    <name type="scientific">Diplodia intermedia</name>
    <dbReference type="NCBI Taxonomy" id="856260"/>
    <lineage>
        <taxon>Eukaryota</taxon>
        <taxon>Fungi</taxon>
        <taxon>Dikarya</taxon>
        <taxon>Ascomycota</taxon>
        <taxon>Pezizomycotina</taxon>
        <taxon>Dothideomycetes</taxon>
        <taxon>Dothideomycetes incertae sedis</taxon>
        <taxon>Botryosphaeriales</taxon>
        <taxon>Botryosphaeriaceae</taxon>
        <taxon>Diplodia</taxon>
    </lineage>
</organism>
<proteinExistence type="predicted"/>